<reference evidence="2" key="1">
    <citation type="journal article" date="2016" name="Genome Announc.">
        <title>Draft genome sequences of fungus Aspergillus calidoustus.</title>
        <authorList>
            <person name="Horn F."/>
            <person name="Linde J."/>
            <person name="Mattern D.J."/>
            <person name="Walther G."/>
            <person name="Guthke R."/>
            <person name="Scherlach K."/>
            <person name="Martin K."/>
            <person name="Brakhage A.A."/>
            <person name="Petzke L."/>
            <person name="Valiante V."/>
        </authorList>
    </citation>
    <scope>NUCLEOTIDE SEQUENCE [LARGE SCALE GENOMIC DNA]</scope>
    <source>
        <strain evidence="2">SF006504</strain>
    </source>
</reference>
<proteinExistence type="predicted"/>
<evidence type="ECO:0000313" key="2">
    <source>
        <dbReference type="Proteomes" id="UP000054771"/>
    </source>
</evidence>
<protein>
    <submittedName>
        <fullName evidence="1">Uncharacterized protein</fullName>
    </submittedName>
</protein>
<keyword evidence="2" id="KW-1185">Reference proteome</keyword>
<organism evidence="1 2">
    <name type="scientific">Aspergillus calidoustus</name>
    <dbReference type="NCBI Taxonomy" id="454130"/>
    <lineage>
        <taxon>Eukaryota</taxon>
        <taxon>Fungi</taxon>
        <taxon>Dikarya</taxon>
        <taxon>Ascomycota</taxon>
        <taxon>Pezizomycotina</taxon>
        <taxon>Eurotiomycetes</taxon>
        <taxon>Eurotiomycetidae</taxon>
        <taxon>Eurotiales</taxon>
        <taxon>Aspergillaceae</taxon>
        <taxon>Aspergillus</taxon>
        <taxon>Aspergillus subgen. Nidulantes</taxon>
    </lineage>
</organism>
<dbReference type="Proteomes" id="UP000054771">
    <property type="component" value="Unassembled WGS sequence"/>
</dbReference>
<gene>
    <name evidence="1" type="ORF">ASPCAL12032</name>
</gene>
<name>A0A0U5GCC5_ASPCI</name>
<evidence type="ECO:0000313" key="1">
    <source>
        <dbReference type="EMBL" id="CEL08887.1"/>
    </source>
</evidence>
<accession>A0A0U5GCC5</accession>
<dbReference type="AlphaFoldDB" id="A0A0U5GCC5"/>
<sequence length="165" mass="18594">MIAVMIIYLRGGGTHRHISSQSDQQLHQSLQLSLTSNSASSSQMHFRLSYIYIILTAFICLGRTQPKVSGEGHFCDSTGPASSISGFNFEGTFLSIHFPTMQRSGPANRVLSKIASCRIRLELKEKRPVLRSVEQHFSLARYHLRLKGTARENTSNQDCQQIYNY</sequence>
<dbReference type="EMBL" id="CDMC01000012">
    <property type="protein sequence ID" value="CEL08887.1"/>
    <property type="molecule type" value="Genomic_DNA"/>
</dbReference>